<dbReference type="Proteomes" id="UP001307849">
    <property type="component" value="Unassembled WGS sequence"/>
</dbReference>
<reference evidence="2 3" key="1">
    <citation type="submission" date="2019-10" db="EMBL/GenBank/DDBJ databases">
        <authorList>
            <person name="Palmer J.M."/>
        </authorList>
    </citation>
    <scope>NUCLEOTIDE SEQUENCE [LARGE SCALE GENOMIC DNA]</scope>
    <source>
        <strain evidence="2 3">TWF506</strain>
    </source>
</reference>
<protein>
    <recommendedName>
        <fullName evidence="1">F-box domain-containing protein</fullName>
    </recommendedName>
</protein>
<comment type="caution">
    <text evidence="2">The sequence shown here is derived from an EMBL/GenBank/DDBJ whole genome shotgun (WGS) entry which is preliminary data.</text>
</comment>
<name>A0AAN8NMD6_9PEZI</name>
<accession>A0AAN8NMD6</accession>
<proteinExistence type="predicted"/>
<dbReference type="AlphaFoldDB" id="A0AAN8NMD6"/>
<dbReference type="EMBL" id="JAVHJM010000007">
    <property type="protein sequence ID" value="KAK6510967.1"/>
    <property type="molecule type" value="Genomic_DNA"/>
</dbReference>
<evidence type="ECO:0000313" key="3">
    <source>
        <dbReference type="Proteomes" id="UP001307849"/>
    </source>
</evidence>
<evidence type="ECO:0000259" key="1">
    <source>
        <dbReference type="PROSITE" id="PS50181"/>
    </source>
</evidence>
<keyword evidence="3" id="KW-1185">Reference proteome</keyword>
<sequence length="424" mass="49693">MSSATFIDRIPSELIFQIFSESSSKDIKNFSLSSKSYRRILLPIIFRHIRLRLNQTELTTVFSAFKDGGSLAHIRSDVKHLTLYPTSDSTNAVIGSYKVFTKWVYLFDSLTNLYFEIYAPATFLDLYKDFYQRLFYMVFRSLEKDSPAYYTIREVSLKIQTLPYKIPARMILSELKRDLLDKECREYLGLPAFRDIFPLTPLTEVYFPPNLETLYFDYAPHPAKFRPLYPLSSILTARETLKNVYLNIVQENGNRTIDEYSFPDAEFPNVKTLGIHPHFLYDGGKLFSPLVRSFPNVENLMIYIAGRTSPANRLVYVDNYNSILLFPKVKYMRTFWLEEYDYAHGSEFILPWQLESEGIVRKWARSAAMLEEVVFARIVPKWRSDGTDMLEAIKVRVERVDGGSEVKCHWSDEYRAERLEFDRD</sequence>
<dbReference type="InterPro" id="IPR036047">
    <property type="entry name" value="F-box-like_dom_sf"/>
</dbReference>
<feature type="domain" description="F-box" evidence="1">
    <location>
        <begin position="4"/>
        <end position="49"/>
    </location>
</feature>
<gene>
    <name evidence="2" type="ORF">TWF506_010055</name>
</gene>
<evidence type="ECO:0000313" key="2">
    <source>
        <dbReference type="EMBL" id="KAK6510967.1"/>
    </source>
</evidence>
<dbReference type="SUPFAM" id="SSF81383">
    <property type="entry name" value="F-box domain"/>
    <property type="match status" value="1"/>
</dbReference>
<organism evidence="2 3">
    <name type="scientific">Arthrobotrys conoides</name>
    <dbReference type="NCBI Taxonomy" id="74498"/>
    <lineage>
        <taxon>Eukaryota</taxon>
        <taxon>Fungi</taxon>
        <taxon>Dikarya</taxon>
        <taxon>Ascomycota</taxon>
        <taxon>Pezizomycotina</taxon>
        <taxon>Orbiliomycetes</taxon>
        <taxon>Orbiliales</taxon>
        <taxon>Orbiliaceae</taxon>
        <taxon>Arthrobotrys</taxon>
    </lineage>
</organism>
<dbReference type="PROSITE" id="PS50181">
    <property type="entry name" value="FBOX"/>
    <property type="match status" value="1"/>
</dbReference>
<dbReference type="InterPro" id="IPR001810">
    <property type="entry name" value="F-box_dom"/>
</dbReference>